<dbReference type="EMBL" id="JACASE010000006">
    <property type="protein sequence ID" value="KAF6457258.1"/>
    <property type="molecule type" value="Genomic_DNA"/>
</dbReference>
<dbReference type="AlphaFoldDB" id="A0A7J8GBP6"/>
<dbReference type="Proteomes" id="UP000593571">
    <property type="component" value="Unassembled WGS sequence"/>
</dbReference>
<organism evidence="2 3">
    <name type="scientific">Rousettus aegyptiacus</name>
    <name type="common">Egyptian fruit bat</name>
    <name type="synonym">Pteropus aegyptiacus</name>
    <dbReference type="NCBI Taxonomy" id="9407"/>
    <lineage>
        <taxon>Eukaryota</taxon>
        <taxon>Metazoa</taxon>
        <taxon>Chordata</taxon>
        <taxon>Craniata</taxon>
        <taxon>Vertebrata</taxon>
        <taxon>Euteleostomi</taxon>
        <taxon>Mammalia</taxon>
        <taxon>Eutheria</taxon>
        <taxon>Laurasiatheria</taxon>
        <taxon>Chiroptera</taxon>
        <taxon>Yinpterochiroptera</taxon>
        <taxon>Pteropodoidea</taxon>
        <taxon>Pteropodidae</taxon>
        <taxon>Rousettinae</taxon>
        <taxon>Rousettus</taxon>
    </lineage>
</organism>
<sequence length="232" mass="23907">MHLCKSDKKYNFLPIHKNHHSPIRPLNSVHLQPVCPRSGRGVRLGARPALRPPPGDADSAVLTAPGERRVLYLVDDGHGWTQSPLLPPCPAHALSATLALSGWGQLAACPGHVCTCVSTQLLGARSSALPPLQGPAPAVAGDSHSASQAPFGEGTPASSWSLPRTLASIVCSAQKGASTQASHARRGASLCCAALGDRDPPALCRPSAGSGLIGPRGGRQRICLVSPLVPGR</sequence>
<reference evidence="2 3" key="1">
    <citation type="journal article" date="2020" name="Nature">
        <title>Six reference-quality genomes reveal evolution of bat adaptations.</title>
        <authorList>
            <person name="Jebb D."/>
            <person name="Huang Z."/>
            <person name="Pippel M."/>
            <person name="Hughes G.M."/>
            <person name="Lavrichenko K."/>
            <person name="Devanna P."/>
            <person name="Winkler S."/>
            <person name="Jermiin L.S."/>
            <person name="Skirmuntt E.C."/>
            <person name="Katzourakis A."/>
            <person name="Burkitt-Gray L."/>
            <person name="Ray D.A."/>
            <person name="Sullivan K.A.M."/>
            <person name="Roscito J.G."/>
            <person name="Kirilenko B.M."/>
            <person name="Davalos L.M."/>
            <person name="Corthals A.P."/>
            <person name="Power M.L."/>
            <person name="Jones G."/>
            <person name="Ransome R.D."/>
            <person name="Dechmann D.K.N."/>
            <person name="Locatelli A.G."/>
            <person name="Puechmaille S.J."/>
            <person name="Fedrigo O."/>
            <person name="Jarvis E.D."/>
            <person name="Hiller M."/>
            <person name="Vernes S.C."/>
            <person name="Myers E.W."/>
            <person name="Teeling E.C."/>
        </authorList>
    </citation>
    <scope>NUCLEOTIDE SEQUENCE [LARGE SCALE GENOMIC DNA]</scope>
    <source>
        <strain evidence="2">MRouAeg1</strain>
        <tissue evidence="2">Muscle</tissue>
    </source>
</reference>
<name>A0A7J8GBP6_ROUAE</name>
<keyword evidence="3" id="KW-1185">Reference proteome</keyword>
<gene>
    <name evidence="2" type="ORF">HJG63_011778</name>
</gene>
<feature type="region of interest" description="Disordered" evidence="1">
    <location>
        <begin position="131"/>
        <end position="159"/>
    </location>
</feature>
<comment type="caution">
    <text evidence="2">The sequence shown here is derived from an EMBL/GenBank/DDBJ whole genome shotgun (WGS) entry which is preliminary data.</text>
</comment>
<evidence type="ECO:0000256" key="1">
    <source>
        <dbReference type="SAM" id="MobiDB-lite"/>
    </source>
</evidence>
<accession>A0A7J8GBP6</accession>
<evidence type="ECO:0000313" key="3">
    <source>
        <dbReference type="Proteomes" id="UP000593571"/>
    </source>
</evidence>
<proteinExistence type="predicted"/>
<evidence type="ECO:0000313" key="2">
    <source>
        <dbReference type="EMBL" id="KAF6457258.1"/>
    </source>
</evidence>
<protein>
    <submittedName>
        <fullName evidence="2">Uncharacterized protein</fullName>
    </submittedName>
</protein>